<evidence type="ECO:0000256" key="8">
    <source>
        <dbReference type="ARBA" id="ARBA00041961"/>
    </source>
</evidence>
<dbReference type="GO" id="GO:0005730">
    <property type="term" value="C:nucleolus"/>
    <property type="evidence" value="ECO:0007669"/>
    <property type="project" value="UniProtKB-SubCell"/>
</dbReference>
<protein>
    <recommendedName>
        <fullName evidence="7">Protein PXR1</fullName>
    </recommendedName>
    <alternativeName>
        <fullName evidence="8">PinX1-related protein 1</fullName>
    </alternativeName>
    <alternativeName>
        <fullName evidence="6">Protein pxr1</fullName>
    </alternativeName>
</protein>
<feature type="domain" description="G-patch" evidence="11">
    <location>
        <begin position="25"/>
        <end position="79"/>
    </location>
</feature>
<feature type="compositionally biased region" description="Basic residues" evidence="10">
    <location>
        <begin position="195"/>
        <end position="208"/>
    </location>
</feature>
<dbReference type="OrthoDB" id="29523at2759"/>
<dbReference type="STRING" id="28573.A0A0U1M4B3"/>
<feature type="region of interest" description="Disordered" evidence="10">
    <location>
        <begin position="146"/>
        <end position="262"/>
    </location>
</feature>
<dbReference type="GO" id="GO:0003676">
    <property type="term" value="F:nucleic acid binding"/>
    <property type="evidence" value="ECO:0007669"/>
    <property type="project" value="InterPro"/>
</dbReference>
<comment type="subcellular location">
    <subcellularLocation>
        <location evidence="1">Nucleus</location>
        <location evidence="1">Nucleolus</location>
    </subcellularLocation>
</comment>
<dbReference type="AlphaFoldDB" id="A0A0U1M4B3"/>
<reference evidence="12 13" key="1">
    <citation type="submission" date="2015-04" db="EMBL/GenBank/DDBJ databases">
        <authorList>
            <person name="Syromyatnikov M.Y."/>
            <person name="Popov V.N."/>
        </authorList>
    </citation>
    <scope>NUCLEOTIDE SEQUENCE [LARGE SCALE GENOMIC DNA]</scope>
    <source>
        <strain evidence="12">WF-38-12</strain>
    </source>
</reference>
<keyword evidence="4" id="KW-0539">Nucleus</keyword>
<feature type="compositionally biased region" description="Basic residues" evidence="10">
    <location>
        <begin position="246"/>
        <end position="261"/>
    </location>
</feature>
<evidence type="ECO:0000256" key="10">
    <source>
        <dbReference type="SAM" id="MobiDB-lite"/>
    </source>
</evidence>
<feature type="compositionally biased region" description="Basic and acidic residues" evidence="10">
    <location>
        <begin position="146"/>
        <end position="156"/>
    </location>
</feature>
<evidence type="ECO:0000256" key="4">
    <source>
        <dbReference type="ARBA" id="ARBA00023242"/>
    </source>
</evidence>
<feature type="region of interest" description="Disordered" evidence="10">
    <location>
        <begin position="1"/>
        <end position="24"/>
    </location>
</feature>
<comment type="function">
    <text evidence="9">Involved in rRNA-processing at A0, A1 and A2 sites and negatively regulates telomerase.</text>
</comment>
<evidence type="ECO:0000256" key="6">
    <source>
        <dbReference type="ARBA" id="ARBA00040137"/>
    </source>
</evidence>
<organism evidence="12 13">
    <name type="scientific">Talaromyces islandicus</name>
    <name type="common">Penicillium islandicum</name>
    <dbReference type="NCBI Taxonomy" id="28573"/>
    <lineage>
        <taxon>Eukaryota</taxon>
        <taxon>Fungi</taxon>
        <taxon>Dikarya</taxon>
        <taxon>Ascomycota</taxon>
        <taxon>Pezizomycotina</taxon>
        <taxon>Eurotiomycetes</taxon>
        <taxon>Eurotiomycetidae</taxon>
        <taxon>Eurotiales</taxon>
        <taxon>Trichocomaceae</taxon>
        <taxon>Talaromyces</taxon>
        <taxon>Talaromyces sect. Islandici</taxon>
    </lineage>
</organism>
<keyword evidence="13" id="KW-1185">Reference proteome</keyword>
<feature type="compositionally biased region" description="Basic and acidic residues" evidence="10">
    <location>
        <begin position="164"/>
        <end position="194"/>
    </location>
</feature>
<keyword evidence="3" id="KW-0698">rRNA processing</keyword>
<dbReference type="Pfam" id="PF01585">
    <property type="entry name" value="G-patch"/>
    <property type="match status" value="1"/>
</dbReference>
<evidence type="ECO:0000313" key="13">
    <source>
        <dbReference type="Proteomes" id="UP000054383"/>
    </source>
</evidence>
<dbReference type="EMBL" id="CVMT01000006">
    <property type="protein sequence ID" value="CRG89861.1"/>
    <property type="molecule type" value="Genomic_DNA"/>
</dbReference>
<proteinExistence type="inferred from homology"/>
<evidence type="ECO:0000259" key="11">
    <source>
        <dbReference type="PROSITE" id="PS50174"/>
    </source>
</evidence>
<sequence>MGLAGPRKRVKISHDPNNTTWARSTDGFGHRIMASQGWTPGSFLGARNASHADSFTAASASHIRVTLKDDTLGLGARPRGQDEPTGLDAFQGLLGRLNGKSDSKLEEEQRKRDEIRLARYAQQKWQTVRFVSAGYLAQEKSDIFPENKDIENEKTNTESSSLRTKKDDLKTDQNSSDADRKASSSEKKSKDKTKDKTKKKDRKRKEKRKASSDLTATETPVVVESSKSSDEAVPQKATPSREQRPMGRHMIRGRHIQQKKKALMDDRSLNEIFMIKT</sequence>
<evidence type="ECO:0000256" key="7">
    <source>
        <dbReference type="ARBA" id="ARBA00040376"/>
    </source>
</evidence>
<name>A0A0U1M4B3_TALIS</name>
<dbReference type="PROSITE" id="PS50174">
    <property type="entry name" value="G_PATCH"/>
    <property type="match status" value="1"/>
</dbReference>
<dbReference type="OMA" id="PCWDQSS"/>
<evidence type="ECO:0000313" key="12">
    <source>
        <dbReference type="EMBL" id="CRG89861.1"/>
    </source>
</evidence>
<gene>
    <name evidence="12" type="ORF">PISL3812_06900</name>
</gene>
<feature type="compositionally biased region" description="Basic residues" evidence="10">
    <location>
        <begin position="1"/>
        <end position="11"/>
    </location>
</feature>
<dbReference type="Proteomes" id="UP000054383">
    <property type="component" value="Unassembled WGS sequence"/>
</dbReference>
<evidence type="ECO:0000256" key="1">
    <source>
        <dbReference type="ARBA" id="ARBA00004604"/>
    </source>
</evidence>
<dbReference type="PANTHER" id="PTHR23149:SF31">
    <property type="entry name" value="PROTEIN PXR1"/>
    <property type="match status" value="1"/>
</dbReference>
<evidence type="ECO:0000256" key="2">
    <source>
        <dbReference type="ARBA" id="ARBA00022517"/>
    </source>
</evidence>
<dbReference type="InterPro" id="IPR050656">
    <property type="entry name" value="PINX1"/>
</dbReference>
<accession>A0A0U1M4B3</accession>
<comment type="similarity">
    <text evidence="5">Belongs to the PINX1 family.</text>
</comment>
<dbReference type="GO" id="GO:0006364">
    <property type="term" value="P:rRNA processing"/>
    <property type="evidence" value="ECO:0007669"/>
    <property type="project" value="UniProtKB-KW"/>
</dbReference>
<evidence type="ECO:0000256" key="3">
    <source>
        <dbReference type="ARBA" id="ARBA00022552"/>
    </source>
</evidence>
<keyword evidence="2" id="KW-0690">Ribosome biogenesis</keyword>
<dbReference type="InterPro" id="IPR000467">
    <property type="entry name" value="G_patch_dom"/>
</dbReference>
<evidence type="ECO:0000256" key="5">
    <source>
        <dbReference type="ARBA" id="ARBA00038007"/>
    </source>
</evidence>
<dbReference type="SMART" id="SM00443">
    <property type="entry name" value="G_patch"/>
    <property type="match status" value="1"/>
</dbReference>
<dbReference type="PANTHER" id="PTHR23149">
    <property type="entry name" value="G PATCH DOMAIN CONTAINING PROTEIN"/>
    <property type="match status" value="1"/>
</dbReference>
<evidence type="ECO:0000256" key="9">
    <source>
        <dbReference type="ARBA" id="ARBA00043878"/>
    </source>
</evidence>